<keyword evidence="1" id="KW-0812">Transmembrane</keyword>
<accession>A0A383EBE0</accession>
<feature type="transmembrane region" description="Helical" evidence="1">
    <location>
        <begin position="27"/>
        <end position="46"/>
    </location>
</feature>
<organism evidence="2">
    <name type="scientific">marine metagenome</name>
    <dbReference type="NCBI Taxonomy" id="408172"/>
    <lineage>
        <taxon>unclassified sequences</taxon>
        <taxon>metagenomes</taxon>
        <taxon>ecological metagenomes</taxon>
    </lineage>
</organism>
<dbReference type="EMBL" id="UINC01224510">
    <property type="protein sequence ID" value="SVE54167.1"/>
    <property type="molecule type" value="Genomic_DNA"/>
</dbReference>
<evidence type="ECO:0000313" key="2">
    <source>
        <dbReference type="EMBL" id="SVE54167.1"/>
    </source>
</evidence>
<keyword evidence="1" id="KW-0472">Membrane</keyword>
<sequence length="131" mass="15134">FLVVPAWSAYFSGAFTRDYLVNPGHSISAILYAPIVETIIIFVPILEICRKLKASPTWVVLLFALFFEMLHTRSLYGHFVLYPTNVTLTVLYLSMRERSFWHAFLFTAVVHEFYNFFVSVANPLSYKSLIV</sequence>
<feature type="non-terminal residue" evidence="2">
    <location>
        <position position="1"/>
    </location>
</feature>
<feature type="transmembrane region" description="Helical" evidence="1">
    <location>
        <begin position="99"/>
        <end position="118"/>
    </location>
</feature>
<proteinExistence type="predicted"/>
<protein>
    <recommendedName>
        <fullName evidence="3">CPBP family intramembrane metalloprotease</fullName>
    </recommendedName>
</protein>
<evidence type="ECO:0008006" key="3">
    <source>
        <dbReference type="Google" id="ProtNLM"/>
    </source>
</evidence>
<name>A0A383EBE0_9ZZZZ</name>
<evidence type="ECO:0000256" key="1">
    <source>
        <dbReference type="SAM" id="Phobius"/>
    </source>
</evidence>
<reference evidence="2" key="1">
    <citation type="submission" date="2018-05" db="EMBL/GenBank/DDBJ databases">
        <authorList>
            <person name="Lanie J.A."/>
            <person name="Ng W.-L."/>
            <person name="Kazmierczak K.M."/>
            <person name="Andrzejewski T.M."/>
            <person name="Davidsen T.M."/>
            <person name="Wayne K.J."/>
            <person name="Tettelin H."/>
            <person name="Glass J.I."/>
            <person name="Rusch D."/>
            <person name="Podicherti R."/>
            <person name="Tsui H.-C.T."/>
            <person name="Winkler M.E."/>
        </authorList>
    </citation>
    <scope>NUCLEOTIDE SEQUENCE</scope>
</reference>
<keyword evidence="1" id="KW-1133">Transmembrane helix</keyword>
<feature type="transmembrane region" description="Helical" evidence="1">
    <location>
        <begin position="58"/>
        <end position="79"/>
    </location>
</feature>
<gene>
    <name evidence="2" type="ORF">METZ01_LOCUS507021</name>
</gene>
<dbReference type="AlphaFoldDB" id="A0A383EBE0"/>